<dbReference type="AlphaFoldDB" id="A0AA97CV39"/>
<dbReference type="NCBIfam" id="TIGR01869">
    <property type="entry name" value="casC_Cse4"/>
    <property type="match status" value="1"/>
</dbReference>
<sequence>MSLFIDFHAIQAVPPANINRDEDGSPKSTVFGGTRRARVSSQAWKRAMRHDFADHLDESALGVRTLRMVDQIVERMAALVPGLDRKEAEQRATEVLKATGIKVDPVKPRKGDEDQSEYMKTGALLFLSNPQIDALAALAVNDAEKIDKKAAKLVLTRGNSIDLALFGRMIADAPDLNVDAAAQVAHAIGTHTVVPEFDYFTAVDDKQSDDNAGAGMIGTVEFNTATLYRYATVNVSLLEKNLGDAEATARGVEAFATSFIGSMPTGKRNTFANKTLPSFILATVRTDQPINFAAAFEEAVEPTKGLTAMSIDALIDEANSVYTKFDATPDSSYAVCTKTVTKLAGFADSMNVTELVTALGDETRNRVGGGQ</sequence>
<dbReference type="InterPro" id="IPR010148">
    <property type="entry name" value="CRISPR-assoc_prot_CT1975"/>
</dbReference>
<proteinExistence type="predicted"/>
<organism evidence="1">
    <name type="scientific">Gordonia sp. MP11Mi</name>
    <dbReference type="NCBI Taxonomy" id="3022769"/>
    <lineage>
        <taxon>Bacteria</taxon>
        <taxon>Bacillati</taxon>
        <taxon>Actinomycetota</taxon>
        <taxon>Actinomycetes</taxon>
        <taxon>Mycobacteriales</taxon>
        <taxon>Gordoniaceae</taxon>
        <taxon>Gordonia</taxon>
    </lineage>
</organism>
<gene>
    <name evidence="1" type="primary">casC</name>
    <name evidence="1" type="ORF">MP11Mi_03500</name>
</gene>
<protein>
    <submittedName>
        <fullName evidence="1">CRISPR system Cascade subunit CasC</fullName>
    </submittedName>
</protein>
<reference evidence="1" key="1">
    <citation type="submission" date="2023-06" db="EMBL/GenBank/DDBJ databases">
        <title>Gordonia sp. nov. and Pseudochrobactrum sp. nov., two species isolated from the burying beetle Nicrophorus vespilloides.</title>
        <authorList>
            <person name="Poehlein A."/>
            <person name="Guzman J."/>
            <person name="Daniel R."/>
            <person name="Vilcinskas A."/>
        </authorList>
    </citation>
    <scope>NUCLEOTIDE SEQUENCE</scope>
    <source>
        <strain evidence="1">MP11Mi</strain>
    </source>
</reference>
<dbReference type="RefSeq" id="WP_420040608.1">
    <property type="nucleotide sequence ID" value="NZ_CP128986.1"/>
</dbReference>
<dbReference type="EMBL" id="CP128986">
    <property type="protein sequence ID" value="WOC11283.1"/>
    <property type="molecule type" value="Genomic_DNA"/>
</dbReference>
<dbReference type="Pfam" id="PF09344">
    <property type="entry name" value="Cas_CT1975"/>
    <property type="match status" value="1"/>
</dbReference>
<evidence type="ECO:0000313" key="1">
    <source>
        <dbReference type="EMBL" id="WOC11283.1"/>
    </source>
</evidence>
<name>A0AA97CV39_9ACTN</name>
<accession>A0AA97CV39</accession>